<sequence>MRSPTGSVGRRTLESRAAGPGTPGEARRRPRGPLRERAALTSAGHGRHTLGTHLRQRQKEPGQTLTPRERRNRPPRQKRRDVGQPGATRFAETPHAAHLGPAPEHAAPRTDLDSGDVVSAAATLPSPDPDDAVQASGLVRSAYTTRPRPSSQNESASCSLRVSIS</sequence>
<keyword evidence="2" id="KW-1185">Reference proteome</keyword>
<name>A0AC60NYA5_IXOPE</name>
<dbReference type="Proteomes" id="UP000805193">
    <property type="component" value="Unassembled WGS sequence"/>
</dbReference>
<evidence type="ECO:0000313" key="2">
    <source>
        <dbReference type="Proteomes" id="UP000805193"/>
    </source>
</evidence>
<proteinExistence type="predicted"/>
<accession>A0AC60NYA5</accession>
<dbReference type="EMBL" id="JABSTQ010011373">
    <property type="protein sequence ID" value="KAG0412135.1"/>
    <property type="molecule type" value="Genomic_DNA"/>
</dbReference>
<reference evidence="1 2" key="1">
    <citation type="journal article" date="2020" name="Cell">
        <title>Large-Scale Comparative Analyses of Tick Genomes Elucidate Their Genetic Diversity and Vector Capacities.</title>
        <authorList>
            <consortium name="Tick Genome and Microbiome Consortium (TIGMIC)"/>
            <person name="Jia N."/>
            <person name="Wang J."/>
            <person name="Shi W."/>
            <person name="Du L."/>
            <person name="Sun Y."/>
            <person name="Zhan W."/>
            <person name="Jiang J.F."/>
            <person name="Wang Q."/>
            <person name="Zhang B."/>
            <person name="Ji P."/>
            <person name="Bell-Sakyi L."/>
            <person name="Cui X.M."/>
            <person name="Yuan T.T."/>
            <person name="Jiang B.G."/>
            <person name="Yang W.F."/>
            <person name="Lam T.T."/>
            <person name="Chang Q.C."/>
            <person name="Ding S.J."/>
            <person name="Wang X.J."/>
            <person name="Zhu J.G."/>
            <person name="Ruan X.D."/>
            <person name="Zhao L."/>
            <person name="Wei J.T."/>
            <person name="Ye R.Z."/>
            <person name="Que T.C."/>
            <person name="Du C.H."/>
            <person name="Zhou Y.H."/>
            <person name="Cheng J.X."/>
            <person name="Dai P.F."/>
            <person name="Guo W.B."/>
            <person name="Han X.H."/>
            <person name="Huang E.J."/>
            <person name="Li L.F."/>
            <person name="Wei W."/>
            <person name="Gao Y.C."/>
            <person name="Liu J.Z."/>
            <person name="Shao H.Z."/>
            <person name="Wang X."/>
            <person name="Wang C.C."/>
            <person name="Yang T.C."/>
            <person name="Huo Q.B."/>
            <person name="Li W."/>
            <person name="Chen H.Y."/>
            <person name="Chen S.E."/>
            <person name="Zhou L.G."/>
            <person name="Ni X.B."/>
            <person name="Tian J.H."/>
            <person name="Sheng Y."/>
            <person name="Liu T."/>
            <person name="Pan Y.S."/>
            <person name="Xia L.Y."/>
            <person name="Li J."/>
            <person name="Zhao F."/>
            <person name="Cao W.C."/>
        </authorList>
    </citation>
    <scope>NUCLEOTIDE SEQUENCE [LARGE SCALE GENOMIC DNA]</scope>
    <source>
        <strain evidence="1">Iper-2018</strain>
    </source>
</reference>
<organism evidence="1 2">
    <name type="scientific">Ixodes persulcatus</name>
    <name type="common">Taiga tick</name>
    <dbReference type="NCBI Taxonomy" id="34615"/>
    <lineage>
        <taxon>Eukaryota</taxon>
        <taxon>Metazoa</taxon>
        <taxon>Ecdysozoa</taxon>
        <taxon>Arthropoda</taxon>
        <taxon>Chelicerata</taxon>
        <taxon>Arachnida</taxon>
        <taxon>Acari</taxon>
        <taxon>Parasitiformes</taxon>
        <taxon>Ixodida</taxon>
        <taxon>Ixodoidea</taxon>
        <taxon>Ixodidae</taxon>
        <taxon>Ixodinae</taxon>
        <taxon>Ixodes</taxon>
    </lineage>
</organism>
<protein>
    <submittedName>
        <fullName evidence="1">Uncharacterized protein</fullName>
    </submittedName>
</protein>
<gene>
    <name evidence="1" type="ORF">HPB47_010737</name>
</gene>
<evidence type="ECO:0000313" key="1">
    <source>
        <dbReference type="EMBL" id="KAG0412135.1"/>
    </source>
</evidence>
<comment type="caution">
    <text evidence="1">The sequence shown here is derived from an EMBL/GenBank/DDBJ whole genome shotgun (WGS) entry which is preliminary data.</text>
</comment>